<dbReference type="Pfam" id="PF05922">
    <property type="entry name" value="Inhibitor_I9"/>
    <property type="match status" value="1"/>
</dbReference>
<evidence type="ECO:0000256" key="1">
    <source>
        <dbReference type="ARBA" id="ARBA00011073"/>
    </source>
</evidence>
<keyword evidence="2 5" id="KW-0645">Protease</keyword>
<evidence type="ECO:0000313" key="10">
    <source>
        <dbReference type="Proteomes" id="UP001291309"/>
    </source>
</evidence>
<dbReference type="RefSeq" id="WP_321545848.1">
    <property type="nucleotide sequence ID" value="NZ_JAXIVS010000003.1"/>
</dbReference>
<feature type="active site" description="Charge relay system" evidence="5">
    <location>
        <position position="340"/>
    </location>
</feature>
<feature type="signal peptide" evidence="7">
    <location>
        <begin position="1"/>
        <end position="22"/>
    </location>
</feature>
<dbReference type="SMART" id="SM00108">
    <property type="entry name" value="B_lectin"/>
    <property type="match status" value="1"/>
</dbReference>
<evidence type="ECO:0000256" key="2">
    <source>
        <dbReference type="ARBA" id="ARBA00022670"/>
    </source>
</evidence>
<keyword evidence="3 5" id="KW-0378">Hydrolase</keyword>
<feature type="active site" description="Charge relay system" evidence="5">
    <location>
        <position position="190"/>
    </location>
</feature>
<dbReference type="Gene3D" id="2.90.10.10">
    <property type="entry name" value="Bulb-type lectin domain"/>
    <property type="match status" value="2"/>
</dbReference>
<dbReference type="InterPro" id="IPR015500">
    <property type="entry name" value="Peptidase_S8_subtilisin-rel"/>
</dbReference>
<evidence type="ECO:0000256" key="4">
    <source>
        <dbReference type="ARBA" id="ARBA00022825"/>
    </source>
</evidence>
<dbReference type="PANTHER" id="PTHR43806">
    <property type="entry name" value="PEPTIDASE S8"/>
    <property type="match status" value="1"/>
</dbReference>
<dbReference type="SUPFAM" id="SSF51110">
    <property type="entry name" value="alpha-D-mannose-specific plant lectins"/>
    <property type="match status" value="1"/>
</dbReference>
<organism evidence="9 10">
    <name type="scientific">Hyalangium rubrum</name>
    <dbReference type="NCBI Taxonomy" id="3103134"/>
    <lineage>
        <taxon>Bacteria</taxon>
        <taxon>Pseudomonadati</taxon>
        <taxon>Myxococcota</taxon>
        <taxon>Myxococcia</taxon>
        <taxon>Myxococcales</taxon>
        <taxon>Cystobacterineae</taxon>
        <taxon>Archangiaceae</taxon>
        <taxon>Hyalangium</taxon>
    </lineage>
</organism>
<accession>A0ABU5H107</accession>
<evidence type="ECO:0000259" key="8">
    <source>
        <dbReference type="PROSITE" id="PS50927"/>
    </source>
</evidence>
<dbReference type="Gene3D" id="3.30.70.80">
    <property type="entry name" value="Peptidase S8 propeptide/proteinase inhibitor I9"/>
    <property type="match status" value="1"/>
</dbReference>
<proteinExistence type="inferred from homology"/>
<dbReference type="InterPro" id="IPR000209">
    <property type="entry name" value="Peptidase_S8/S53_dom"/>
</dbReference>
<dbReference type="InterPro" id="IPR022398">
    <property type="entry name" value="Peptidase_S8_His-AS"/>
</dbReference>
<evidence type="ECO:0000256" key="6">
    <source>
        <dbReference type="RuleBase" id="RU003355"/>
    </source>
</evidence>
<dbReference type="Pfam" id="PF00082">
    <property type="entry name" value="Peptidase_S8"/>
    <property type="match status" value="1"/>
</dbReference>
<feature type="chain" id="PRO_5045568401" evidence="7">
    <location>
        <begin position="23"/>
        <end position="511"/>
    </location>
</feature>
<evidence type="ECO:0000256" key="3">
    <source>
        <dbReference type="ARBA" id="ARBA00022801"/>
    </source>
</evidence>
<feature type="active site" description="Charge relay system" evidence="5">
    <location>
        <position position="157"/>
    </location>
</feature>
<feature type="domain" description="Bulb-type lectin" evidence="8">
    <location>
        <begin position="400"/>
        <end position="508"/>
    </location>
</feature>
<reference evidence="9 10" key="1">
    <citation type="submission" date="2023-12" db="EMBL/GenBank/DDBJ databases">
        <title>the genome sequence of Hyalangium sp. s54d21.</title>
        <authorList>
            <person name="Zhang X."/>
        </authorList>
    </citation>
    <scope>NUCLEOTIDE SEQUENCE [LARGE SCALE GENOMIC DNA]</scope>
    <source>
        <strain evidence="10">s54d21</strain>
    </source>
</reference>
<keyword evidence="10" id="KW-1185">Reference proteome</keyword>
<dbReference type="SUPFAM" id="SSF54897">
    <property type="entry name" value="Protease propeptides/inhibitors"/>
    <property type="match status" value="1"/>
</dbReference>
<dbReference type="EMBL" id="JAXIVS010000003">
    <property type="protein sequence ID" value="MDY7227133.1"/>
    <property type="molecule type" value="Genomic_DNA"/>
</dbReference>
<evidence type="ECO:0000313" key="9">
    <source>
        <dbReference type="EMBL" id="MDY7227133.1"/>
    </source>
</evidence>
<dbReference type="InterPro" id="IPR037045">
    <property type="entry name" value="S8pro/Inhibitor_I9_sf"/>
</dbReference>
<protein>
    <submittedName>
        <fullName evidence="9">S8 family serine peptidase</fullName>
    </submittedName>
</protein>
<evidence type="ECO:0000256" key="7">
    <source>
        <dbReference type="SAM" id="SignalP"/>
    </source>
</evidence>
<dbReference type="InterPro" id="IPR036852">
    <property type="entry name" value="Peptidase_S8/S53_dom_sf"/>
</dbReference>
<dbReference type="PROSITE" id="PS00138">
    <property type="entry name" value="SUBTILASE_SER"/>
    <property type="match status" value="1"/>
</dbReference>
<dbReference type="InterPro" id="IPR010259">
    <property type="entry name" value="S8pro/Inhibitor_I9"/>
</dbReference>
<gene>
    <name evidence="9" type="ORF">SYV04_12055</name>
</gene>
<comment type="caution">
    <text evidence="9">The sequence shown here is derived from an EMBL/GenBank/DDBJ whole genome shotgun (WGS) entry which is preliminary data.</text>
</comment>
<dbReference type="PROSITE" id="PS00136">
    <property type="entry name" value="SUBTILASE_ASP"/>
    <property type="match status" value="1"/>
</dbReference>
<dbReference type="CDD" id="cd04077">
    <property type="entry name" value="Peptidases_S8_PCSK9_ProteinaseK_like"/>
    <property type="match status" value="1"/>
</dbReference>
<keyword evidence="4 5" id="KW-0720">Serine protease</keyword>
<dbReference type="InterPro" id="IPR036426">
    <property type="entry name" value="Bulb-type_lectin_dom_sf"/>
</dbReference>
<keyword evidence="7" id="KW-0732">Signal</keyword>
<dbReference type="Proteomes" id="UP001291309">
    <property type="component" value="Unassembled WGS sequence"/>
</dbReference>
<dbReference type="PRINTS" id="PR00723">
    <property type="entry name" value="SUBTILISIN"/>
</dbReference>
<evidence type="ECO:0000256" key="5">
    <source>
        <dbReference type="PROSITE-ProRule" id="PRU01240"/>
    </source>
</evidence>
<dbReference type="SUPFAM" id="SSF52743">
    <property type="entry name" value="Subtilisin-like"/>
    <property type="match status" value="1"/>
</dbReference>
<dbReference type="PROSITE" id="PS50927">
    <property type="entry name" value="BULB_LECTIN"/>
    <property type="match status" value="1"/>
</dbReference>
<dbReference type="Gene3D" id="3.40.50.200">
    <property type="entry name" value="Peptidase S8/S53 domain"/>
    <property type="match status" value="1"/>
</dbReference>
<name>A0ABU5H107_9BACT</name>
<sequence>MRIPKKSLLALTCFALTASAQAPEKDMAAPLAAESKFLKSADSLSGQYIVVLKDSEVGVASVPSVAQSLSLRHGANVSRTYSHALRGFVIQASEERARSLAAEPQVAYVVEDGKAHAIGTQPNATWGLDRIDQRNLPLDTTYSYSASGAGVHAYILDTGIFTGHSDFGGRATGDFTSINDGRGAADCQGHGTHVAGTVGGATWGVAKNVRLHAVRVLDCSGSGTWSGVIAGIDWVTANHVKPAVANMSLGGGANPAVDDAVRNSVAAGVTYAVAAGNNTSDACNFSPARTGEALTVGATDSSDNRASWSNTGTCLDLFAPGVNITSSSMTGGTAVMSGTSMASPHVAGAAALYLEKNPAASPAAVASALLSDATPNKVGNPGSGSPNRLLYSNPTPSGSCGVLMAGQSLAPGQSLSSCAGNVTLVHQTDGNVVVYDRLGALWHTSTYGQATSSLVMQGDGNFVLYPASGAALWHTNTYGNPGAFVSMQDDCNLVVYNAAGAPLWATMTFCR</sequence>
<comment type="similarity">
    <text evidence="1 5 6">Belongs to the peptidase S8 family.</text>
</comment>
<dbReference type="PANTHER" id="PTHR43806:SF11">
    <property type="entry name" value="CEREVISIN-RELATED"/>
    <property type="match status" value="1"/>
</dbReference>
<dbReference type="InterPro" id="IPR001480">
    <property type="entry name" value="Bulb-type_lectin_dom"/>
</dbReference>
<dbReference type="InterPro" id="IPR023827">
    <property type="entry name" value="Peptidase_S8_Asp-AS"/>
</dbReference>
<dbReference type="PROSITE" id="PS00137">
    <property type="entry name" value="SUBTILASE_HIS"/>
    <property type="match status" value="1"/>
</dbReference>
<dbReference type="InterPro" id="IPR050131">
    <property type="entry name" value="Peptidase_S8_subtilisin-like"/>
</dbReference>
<dbReference type="InterPro" id="IPR023828">
    <property type="entry name" value="Peptidase_S8_Ser-AS"/>
</dbReference>
<dbReference type="PROSITE" id="PS51892">
    <property type="entry name" value="SUBTILASE"/>
    <property type="match status" value="1"/>
</dbReference>
<dbReference type="InterPro" id="IPR034193">
    <property type="entry name" value="PCSK9_ProteinaseK-like"/>
</dbReference>